<organism evidence="1 2">
    <name type="scientific">Parasitella parasitica</name>
    <dbReference type="NCBI Taxonomy" id="35722"/>
    <lineage>
        <taxon>Eukaryota</taxon>
        <taxon>Fungi</taxon>
        <taxon>Fungi incertae sedis</taxon>
        <taxon>Mucoromycota</taxon>
        <taxon>Mucoromycotina</taxon>
        <taxon>Mucoromycetes</taxon>
        <taxon>Mucorales</taxon>
        <taxon>Mucorineae</taxon>
        <taxon>Mucoraceae</taxon>
        <taxon>Parasitella</taxon>
    </lineage>
</organism>
<dbReference type="EMBL" id="LN731665">
    <property type="protein sequence ID" value="CEP14640.1"/>
    <property type="molecule type" value="Genomic_DNA"/>
</dbReference>
<keyword evidence="2" id="KW-1185">Reference proteome</keyword>
<accession>A0A0B7NH09</accession>
<dbReference type="AlphaFoldDB" id="A0A0B7NH09"/>
<evidence type="ECO:0000313" key="1">
    <source>
        <dbReference type="EMBL" id="CEP14640.1"/>
    </source>
</evidence>
<sequence length="128" mass="14094">MMIDKSAASNYYGKLYSPDPVVPDSIDKLCETIPSTDVVPTDEHTALHSPFVITYLLSGTIRTKLQSSSDVDGLLYAILHVIFQHAKAAKLAVRVFNDELTSGIFPASWLKTCLRLLPKSVDLSDLKN</sequence>
<evidence type="ECO:0000313" key="2">
    <source>
        <dbReference type="Proteomes" id="UP000054107"/>
    </source>
</evidence>
<name>A0A0B7NH09_9FUNG</name>
<dbReference type="OrthoDB" id="5598377at2759"/>
<gene>
    <name evidence="1" type="primary">PARPA_08841.1 scaffold 35132</name>
</gene>
<protein>
    <submittedName>
        <fullName evidence="1">Uncharacterized protein</fullName>
    </submittedName>
</protein>
<dbReference type="Proteomes" id="UP000054107">
    <property type="component" value="Unassembled WGS sequence"/>
</dbReference>
<reference evidence="1 2" key="1">
    <citation type="submission" date="2014-09" db="EMBL/GenBank/DDBJ databases">
        <authorList>
            <person name="Ellenberger Sabrina"/>
        </authorList>
    </citation>
    <scope>NUCLEOTIDE SEQUENCE [LARGE SCALE GENOMIC DNA]</scope>
    <source>
        <strain evidence="1 2">CBS 412.66</strain>
    </source>
</reference>
<proteinExistence type="predicted"/>